<feature type="transmembrane region" description="Helical" evidence="8">
    <location>
        <begin position="105"/>
        <end position="123"/>
    </location>
</feature>
<keyword evidence="3 9" id="KW-0808">Transferase</keyword>
<accession>A0A117IDW4</accession>
<evidence type="ECO:0000256" key="2">
    <source>
        <dbReference type="ARBA" id="ARBA00022475"/>
    </source>
</evidence>
<evidence type="ECO:0000256" key="1">
    <source>
        <dbReference type="ARBA" id="ARBA00004651"/>
    </source>
</evidence>
<evidence type="ECO:0000313" key="10">
    <source>
        <dbReference type="Proteomes" id="UP000069705"/>
    </source>
</evidence>
<reference evidence="9 10" key="1">
    <citation type="journal article" date="2016" name="Genome Announc.">
        <title>Draft Genome Sequences of Five Rapidly Growing Mycobacterium Species, M. thermoresistibile, M. fortuitum subsp. acetamidolyticum, M. canariasense, M. brisbanense, and M. novocastrense.</title>
        <authorList>
            <person name="Katahira K."/>
            <person name="Ogura Y."/>
            <person name="Gotoh Y."/>
            <person name="Hayashi T."/>
        </authorList>
    </citation>
    <scope>NUCLEOTIDE SEQUENCE [LARGE SCALE GENOMIC DNA]</scope>
    <source>
        <strain evidence="9 10">JCM6368</strain>
    </source>
</reference>
<feature type="transmembrane region" description="Helical" evidence="8">
    <location>
        <begin position="299"/>
        <end position="326"/>
    </location>
</feature>
<feature type="transmembrane region" description="Helical" evidence="8">
    <location>
        <begin position="396"/>
        <end position="415"/>
    </location>
</feature>
<keyword evidence="2" id="KW-1003">Cell membrane</keyword>
<feature type="transmembrane region" description="Helical" evidence="8">
    <location>
        <begin position="210"/>
        <end position="229"/>
    </location>
</feature>
<evidence type="ECO:0000256" key="8">
    <source>
        <dbReference type="SAM" id="Phobius"/>
    </source>
</evidence>
<keyword evidence="5 8" id="KW-1133">Transmembrane helix</keyword>
<comment type="subcellular location">
    <subcellularLocation>
        <location evidence="1">Cell membrane</location>
        <topology evidence="1">Multi-pass membrane protein</topology>
    </subcellularLocation>
</comment>
<sequence length="459" mass="51238">MELLTTVHNGGEEMRLRRGVVAGVVLAAVLAVVVHNHLVPFGTHFFGLTENNFDLDTYRAAVHASWDGRSLYQEPALRGAWFVYPPFATFVLAPLAWLGFDVAKYTLLVLSICLLALIAWRILRLAGIRADLRLGVVSAALAVIVVDVEPVQATLWWGQINVLLMAIVMLDLLRPEQARWRGIGLGLAAGIKLTPLIFLPYLLLTRQWRASATAAVTFVATAALTWPLLPKDSAWFWTHLGDTSHISSIDHLANQSINGFLARYFEPHPRPEWLWIVAALVVLAACLAIAAWAHRRGELALAVVLVGLTGCAVSPFSWAAHWVWFAPALFWLVAKACTTQGVWARGWIYRAAGLYAMVFMWTLHRPGRNHTTMYFSGVYWNYLDLRRFWTGQLASGWYPLVFGCFVLAAVSWLRLSAPTQDTPDELAMTSDDIDDYPPEFLDEELARTITRCRQGATSE</sequence>
<dbReference type="GO" id="GO:0005886">
    <property type="term" value="C:plasma membrane"/>
    <property type="evidence" value="ECO:0007669"/>
    <property type="project" value="UniProtKB-SubCell"/>
</dbReference>
<dbReference type="Pfam" id="PF09594">
    <property type="entry name" value="GT87"/>
    <property type="match status" value="1"/>
</dbReference>
<feature type="transmembrane region" description="Helical" evidence="8">
    <location>
        <begin position="79"/>
        <end position="99"/>
    </location>
</feature>
<organism evidence="9 10">
    <name type="scientific">Mycolicibacterium fortuitum subsp. acetamidolyticum</name>
    <dbReference type="NCBI Taxonomy" id="144550"/>
    <lineage>
        <taxon>Bacteria</taxon>
        <taxon>Bacillati</taxon>
        <taxon>Actinomycetota</taxon>
        <taxon>Actinomycetes</taxon>
        <taxon>Mycobacteriales</taxon>
        <taxon>Mycobacteriaceae</taxon>
        <taxon>Mycolicibacterium</taxon>
    </lineage>
</organism>
<evidence type="ECO:0000313" key="9">
    <source>
        <dbReference type="EMBL" id="GAT01716.1"/>
    </source>
</evidence>
<feature type="transmembrane region" description="Helical" evidence="8">
    <location>
        <begin position="347"/>
        <end position="364"/>
    </location>
</feature>
<protein>
    <submittedName>
        <fullName evidence="9">Polyprenol-phosphate-mannose-dependent alpha-(1-2)-phosphatidylinositol mannoside mannosyltransferase</fullName>
    </submittedName>
</protein>
<feature type="transmembrane region" description="Helical" evidence="8">
    <location>
        <begin position="185"/>
        <end position="204"/>
    </location>
</feature>
<gene>
    <name evidence="9" type="ORF">RMCFA_1828</name>
</gene>
<evidence type="ECO:0000256" key="5">
    <source>
        <dbReference type="ARBA" id="ARBA00022989"/>
    </source>
</evidence>
<dbReference type="EMBL" id="BCSZ01000016">
    <property type="protein sequence ID" value="GAT01716.1"/>
    <property type="molecule type" value="Genomic_DNA"/>
</dbReference>
<keyword evidence="9" id="KW-0328">Glycosyltransferase</keyword>
<comment type="similarity">
    <text evidence="7">Belongs to the glycosyltransferase 87 family.</text>
</comment>
<keyword evidence="6 8" id="KW-0472">Membrane</keyword>
<proteinExistence type="inferred from homology"/>
<dbReference type="Proteomes" id="UP000069705">
    <property type="component" value="Unassembled WGS sequence"/>
</dbReference>
<dbReference type="AlphaFoldDB" id="A0A117IDW4"/>
<name>A0A117IDW4_MYCFO</name>
<comment type="caution">
    <text evidence="9">The sequence shown here is derived from an EMBL/GenBank/DDBJ whole genome shotgun (WGS) entry which is preliminary data.</text>
</comment>
<dbReference type="GO" id="GO:0016758">
    <property type="term" value="F:hexosyltransferase activity"/>
    <property type="evidence" value="ECO:0007669"/>
    <property type="project" value="InterPro"/>
</dbReference>
<evidence type="ECO:0000256" key="6">
    <source>
        <dbReference type="ARBA" id="ARBA00023136"/>
    </source>
</evidence>
<keyword evidence="4 8" id="KW-0812">Transmembrane</keyword>
<reference evidence="10" key="2">
    <citation type="submission" date="2016-02" db="EMBL/GenBank/DDBJ databases">
        <title>Draft genome sequence of five rapidly growing Mycobacterium species.</title>
        <authorList>
            <person name="Katahira K."/>
            <person name="Gotou Y."/>
            <person name="Iida K."/>
            <person name="Ogura Y."/>
            <person name="Hayashi T."/>
        </authorList>
    </citation>
    <scope>NUCLEOTIDE SEQUENCE [LARGE SCALE GENOMIC DNA]</scope>
    <source>
        <strain evidence="10">JCM6368</strain>
    </source>
</reference>
<dbReference type="InterPro" id="IPR018584">
    <property type="entry name" value="GT87"/>
</dbReference>
<feature type="transmembrane region" description="Helical" evidence="8">
    <location>
        <begin position="273"/>
        <end position="293"/>
    </location>
</feature>
<evidence type="ECO:0000256" key="7">
    <source>
        <dbReference type="ARBA" id="ARBA00024033"/>
    </source>
</evidence>
<evidence type="ECO:0000256" key="4">
    <source>
        <dbReference type="ARBA" id="ARBA00022692"/>
    </source>
</evidence>
<evidence type="ECO:0000256" key="3">
    <source>
        <dbReference type="ARBA" id="ARBA00022679"/>
    </source>
</evidence>
<feature type="transmembrane region" description="Helical" evidence="8">
    <location>
        <begin position="20"/>
        <end position="39"/>
    </location>
</feature>